<sequence length="548" mass="61028">MTSPASDPTIVQVGLSSVANRPSSPELGLGLPSELIVLILACLDLQTLLKCKQSCRFLKSLIEENLSLQYKIELSVAGMEDGRNCTLSVAERLSRLKRLQQSWLELRWSEEQTLVKSSRRVWEIAGGVWGCTTGPRGLFFAQLPSVLRGISSREWSIQDVGFTIRDFTIDPSQDLLVILELSNSAGHPRSLYFLSLSSGRPHPLSIAPGIIHVQGGPRALPHPRTFNIQICAEFVAMMIFYEAGVAELMVYDWRQLKTSMALGVFSHFPQHLVSFAFLSTSLLLVSSFSEDYAYPQLKVYNLGSAHEREASVDDPCLCTFGFPMTHYEAVFMDVSIRVDPSPSPSPGPSSGVPFCTSIAHRLIVIAITIARQTDIVALTIVAPVQTFLDRTHLLETYFPWDKWGPSGTCLLFLPTSDIWVRCVYGSRLAVVTSSPTAVFWVFDFNQLAVRRMASTSDHGQIVASWDKYGEAEGDEGFRIVLEPSIIRRCEKIFLEDIPTSLPYTVTSSRIDKHGEDRSYIFAAMVNPDSVILAEEGYDETRNNRILVF</sequence>
<dbReference type="OrthoDB" id="3256413at2759"/>
<name>A0A067QBE6_9AGAM</name>
<dbReference type="PROSITE" id="PS50181">
    <property type="entry name" value="FBOX"/>
    <property type="match status" value="1"/>
</dbReference>
<dbReference type="InterPro" id="IPR001810">
    <property type="entry name" value="F-box_dom"/>
</dbReference>
<dbReference type="Pfam" id="PF12937">
    <property type="entry name" value="F-box-like"/>
    <property type="match status" value="1"/>
</dbReference>
<dbReference type="InterPro" id="IPR036047">
    <property type="entry name" value="F-box-like_dom_sf"/>
</dbReference>
<feature type="domain" description="F-box" evidence="1">
    <location>
        <begin position="25"/>
        <end position="73"/>
    </location>
</feature>
<dbReference type="InParanoid" id="A0A067QBE6"/>
<dbReference type="CDD" id="cd09917">
    <property type="entry name" value="F-box_SF"/>
    <property type="match status" value="1"/>
</dbReference>
<dbReference type="SUPFAM" id="SSF81383">
    <property type="entry name" value="F-box domain"/>
    <property type="match status" value="1"/>
</dbReference>
<keyword evidence="3" id="KW-1185">Reference proteome</keyword>
<proteinExistence type="predicted"/>
<dbReference type="HOGENOM" id="CLU_007279_3_1_1"/>
<evidence type="ECO:0000259" key="1">
    <source>
        <dbReference type="PROSITE" id="PS50181"/>
    </source>
</evidence>
<protein>
    <recommendedName>
        <fullName evidence="1">F-box domain-containing protein</fullName>
    </recommendedName>
</protein>
<dbReference type="Proteomes" id="UP000027265">
    <property type="component" value="Unassembled WGS sequence"/>
</dbReference>
<organism evidence="2 3">
    <name type="scientific">Jaapia argillacea MUCL 33604</name>
    <dbReference type="NCBI Taxonomy" id="933084"/>
    <lineage>
        <taxon>Eukaryota</taxon>
        <taxon>Fungi</taxon>
        <taxon>Dikarya</taxon>
        <taxon>Basidiomycota</taxon>
        <taxon>Agaricomycotina</taxon>
        <taxon>Agaricomycetes</taxon>
        <taxon>Agaricomycetidae</taxon>
        <taxon>Jaapiales</taxon>
        <taxon>Jaapiaceae</taxon>
        <taxon>Jaapia</taxon>
    </lineage>
</organism>
<gene>
    <name evidence="2" type="ORF">JAAARDRAFT_28021</name>
</gene>
<dbReference type="AlphaFoldDB" id="A0A067QBE6"/>
<dbReference type="EMBL" id="KL197709">
    <property type="protein sequence ID" value="KDQ64393.1"/>
    <property type="molecule type" value="Genomic_DNA"/>
</dbReference>
<evidence type="ECO:0000313" key="2">
    <source>
        <dbReference type="EMBL" id="KDQ64393.1"/>
    </source>
</evidence>
<reference evidence="3" key="1">
    <citation type="journal article" date="2014" name="Proc. Natl. Acad. Sci. U.S.A.">
        <title>Extensive sampling of basidiomycete genomes demonstrates inadequacy of the white-rot/brown-rot paradigm for wood decay fungi.</title>
        <authorList>
            <person name="Riley R."/>
            <person name="Salamov A.A."/>
            <person name="Brown D.W."/>
            <person name="Nagy L.G."/>
            <person name="Floudas D."/>
            <person name="Held B.W."/>
            <person name="Levasseur A."/>
            <person name="Lombard V."/>
            <person name="Morin E."/>
            <person name="Otillar R."/>
            <person name="Lindquist E.A."/>
            <person name="Sun H."/>
            <person name="LaButti K.M."/>
            <person name="Schmutz J."/>
            <person name="Jabbour D."/>
            <person name="Luo H."/>
            <person name="Baker S.E."/>
            <person name="Pisabarro A.G."/>
            <person name="Walton J.D."/>
            <person name="Blanchette R.A."/>
            <person name="Henrissat B."/>
            <person name="Martin F."/>
            <person name="Cullen D."/>
            <person name="Hibbett D.S."/>
            <person name="Grigoriev I.V."/>
        </authorList>
    </citation>
    <scope>NUCLEOTIDE SEQUENCE [LARGE SCALE GENOMIC DNA]</scope>
    <source>
        <strain evidence="3">MUCL 33604</strain>
    </source>
</reference>
<accession>A0A067QBE6</accession>
<dbReference type="STRING" id="933084.A0A067QBE6"/>
<evidence type="ECO:0000313" key="3">
    <source>
        <dbReference type="Proteomes" id="UP000027265"/>
    </source>
</evidence>
<dbReference type="Gene3D" id="1.20.1280.50">
    <property type="match status" value="1"/>
</dbReference>